<feature type="transmembrane region" description="Helical" evidence="7">
    <location>
        <begin position="49"/>
        <end position="69"/>
    </location>
</feature>
<feature type="compositionally biased region" description="Basic residues" evidence="6">
    <location>
        <begin position="743"/>
        <end position="753"/>
    </location>
</feature>
<name>A0A7R9PAD3_TIMCA</name>
<sequence length="785" mass="88103">MVLREHLAHINRRLDYPVVKWEEVVVWSRHRAAIVGVARLVNAAYSVQVLASITFIFIAVTSSTFKYIYVFMSYRWQKNEIHFMFLVLAIREHLAHINLRLGYSVVKWEEVVMWSQHRAGIVGVARLVNTAYSVQVLASIHFIFLVLMIRDHLNHINQRLGYPVVKWEEVVVWSQHRAGIVGVARLVNTAYSVQVLASVTSIFIVIHFVFLVLAIREHLAHINLRLDYPVVKWEEVVMWSRHRAGIVGVARLVNTAYSVQVLASVTSIFIVVTSSTFRHIRLNLEEVNPHLRGVRENNYPGETTPSSTDRDLNLDLPVLSSQTQLETSALTNCTTEREATSEIYRPPTSVKTVPTFVGRGCHVVSTINAPDCSVRKTLIGRSVGGIQLSYCSVRKTLIGRSVGGTQLFQCPVQRPPVGHAKLALKQFSLQLLHSKIQFTACGLFPLDYSLIHSKGGRIEGREGWRTLQTRGEVKFEAHIEARSSFAKLREGGSGTLLPIFFAGRTRGRASLRPGVDTPSVSLLYLARAEVAVLIIRQHLNHTNLQLGYPVVKWEEVVSCSQHRAGIVGVARLLNAAYSAQVLVSVLYVFTLITSNTFTRLANKTALLVHEIMSHTRDVMLRNEVQYQLQQILLLREHLNFINRQLEHSVVTCGGGGYVVTAPCRNCQRGSSCQRHLLRTSVDRGIGKVGLKEVNPHLRGGRVENHLGKTTPSSTDRDFNLDLPVLSSRAQHDKRVCQLRHRGGKMGGEKRRRVGPANSAQTFVNPEDQPPFVWPLNYITAQAADT</sequence>
<comment type="subcellular location">
    <subcellularLocation>
        <location evidence="1">Cell membrane</location>
        <topology evidence="1">Multi-pass membrane protein</topology>
    </subcellularLocation>
</comment>
<dbReference type="InterPro" id="IPR013604">
    <property type="entry name" value="7TM_chemorcpt"/>
</dbReference>
<organism evidence="8">
    <name type="scientific">Timema californicum</name>
    <name type="common">California timema</name>
    <name type="synonym">Walking stick</name>
    <dbReference type="NCBI Taxonomy" id="61474"/>
    <lineage>
        <taxon>Eukaryota</taxon>
        <taxon>Metazoa</taxon>
        <taxon>Ecdysozoa</taxon>
        <taxon>Arthropoda</taxon>
        <taxon>Hexapoda</taxon>
        <taxon>Insecta</taxon>
        <taxon>Pterygota</taxon>
        <taxon>Neoptera</taxon>
        <taxon>Polyneoptera</taxon>
        <taxon>Phasmatodea</taxon>
        <taxon>Timematodea</taxon>
        <taxon>Timematoidea</taxon>
        <taxon>Timematidae</taxon>
        <taxon>Timema</taxon>
    </lineage>
</organism>
<dbReference type="GO" id="GO:0050909">
    <property type="term" value="P:sensory perception of taste"/>
    <property type="evidence" value="ECO:0007669"/>
    <property type="project" value="InterPro"/>
</dbReference>
<keyword evidence="5 7" id="KW-0472">Membrane</keyword>
<evidence type="ECO:0000256" key="1">
    <source>
        <dbReference type="ARBA" id="ARBA00004651"/>
    </source>
</evidence>
<proteinExistence type="predicted"/>
<evidence type="ECO:0000256" key="6">
    <source>
        <dbReference type="SAM" id="MobiDB-lite"/>
    </source>
</evidence>
<evidence type="ECO:0000256" key="5">
    <source>
        <dbReference type="ARBA" id="ARBA00023136"/>
    </source>
</evidence>
<keyword evidence="4 7" id="KW-1133">Transmembrane helix</keyword>
<evidence type="ECO:0000256" key="4">
    <source>
        <dbReference type="ARBA" id="ARBA00022989"/>
    </source>
</evidence>
<evidence type="ECO:0000256" key="3">
    <source>
        <dbReference type="ARBA" id="ARBA00022692"/>
    </source>
</evidence>
<gene>
    <name evidence="8" type="ORF">TCMB3V08_LOCUS8265</name>
</gene>
<keyword evidence="3 7" id="KW-0812">Transmembrane</keyword>
<feature type="region of interest" description="Disordered" evidence="6">
    <location>
        <begin position="743"/>
        <end position="765"/>
    </location>
</feature>
<keyword evidence="2" id="KW-1003">Cell membrane</keyword>
<evidence type="ECO:0000256" key="2">
    <source>
        <dbReference type="ARBA" id="ARBA00022475"/>
    </source>
</evidence>
<dbReference type="Pfam" id="PF08395">
    <property type="entry name" value="7tm_7"/>
    <property type="match status" value="1"/>
</dbReference>
<dbReference type="GO" id="GO:0005886">
    <property type="term" value="C:plasma membrane"/>
    <property type="evidence" value="ECO:0007669"/>
    <property type="project" value="UniProtKB-SubCell"/>
</dbReference>
<dbReference type="AlphaFoldDB" id="A0A7R9PAD3"/>
<evidence type="ECO:0000313" key="8">
    <source>
        <dbReference type="EMBL" id="CAD7575680.1"/>
    </source>
</evidence>
<protein>
    <submittedName>
        <fullName evidence="8">(California timema) hypothetical protein</fullName>
    </submittedName>
</protein>
<accession>A0A7R9PAD3</accession>
<dbReference type="EMBL" id="OE183449">
    <property type="protein sequence ID" value="CAD7575680.1"/>
    <property type="molecule type" value="Genomic_DNA"/>
</dbReference>
<feature type="transmembrane region" description="Helical" evidence="7">
    <location>
        <begin position="132"/>
        <end position="149"/>
    </location>
</feature>
<feature type="transmembrane region" description="Helical" evidence="7">
    <location>
        <begin position="195"/>
        <end position="215"/>
    </location>
</feature>
<evidence type="ECO:0000256" key="7">
    <source>
        <dbReference type="SAM" id="Phobius"/>
    </source>
</evidence>
<reference evidence="8" key="1">
    <citation type="submission" date="2020-11" db="EMBL/GenBank/DDBJ databases">
        <authorList>
            <person name="Tran Van P."/>
        </authorList>
    </citation>
    <scope>NUCLEOTIDE SEQUENCE</scope>
</reference>